<dbReference type="EMBL" id="KN846953">
    <property type="protein sequence ID" value="KIV79704.1"/>
    <property type="molecule type" value="Genomic_DNA"/>
</dbReference>
<feature type="compositionally biased region" description="Basic and acidic residues" evidence="1">
    <location>
        <begin position="173"/>
        <end position="195"/>
    </location>
</feature>
<sequence length="217" mass="24246">MATGRKGSLSTPNALLPDPQIEASYRSWQSRRPQLFRQSASLVNMAPNTKVQICVIADDQEHAVKLPSTVYDGTLQKSLISKAKAMATRGPIQVEPTTTLTNYNGNTYTTASTICLRWYYENGLQTFQETFYVVEKLPRANGNGDLDAILRAGVEPDPARGPAQAFPYFTAPRDPRRDEDQRKKEEKKLKQYQAEKEAQAARIREKLARNLKAAGKG</sequence>
<dbReference type="AlphaFoldDB" id="A0A0D1YFP3"/>
<dbReference type="HOGENOM" id="CLU_110788_0_0_1"/>
<accession>A0A0D1YFP3</accession>
<feature type="region of interest" description="Disordered" evidence="1">
    <location>
        <begin position="155"/>
        <end position="195"/>
    </location>
</feature>
<name>A0A0D1YFP3_9EURO</name>
<evidence type="ECO:0000313" key="3">
    <source>
        <dbReference type="Proteomes" id="UP000053599"/>
    </source>
</evidence>
<gene>
    <name evidence="2" type="ORF">PV11_07251</name>
</gene>
<evidence type="ECO:0000256" key="1">
    <source>
        <dbReference type="SAM" id="MobiDB-lite"/>
    </source>
</evidence>
<reference evidence="2 3" key="1">
    <citation type="submission" date="2015-01" db="EMBL/GenBank/DDBJ databases">
        <title>The Genome Sequence of Exophiala sideris CBS121828.</title>
        <authorList>
            <consortium name="The Broad Institute Genomics Platform"/>
            <person name="Cuomo C."/>
            <person name="de Hoog S."/>
            <person name="Gorbushina A."/>
            <person name="Stielow B."/>
            <person name="Teixiera M."/>
            <person name="Abouelleil A."/>
            <person name="Chapman S.B."/>
            <person name="Priest M."/>
            <person name="Young S.K."/>
            <person name="Wortman J."/>
            <person name="Nusbaum C."/>
            <person name="Birren B."/>
        </authorList>
    </citation>
    <scope>NUCLEOTIDE SEQUENCE [LARGE SCALE GENOMIC DNA]</scope>
    <source>
        <strain evidence="2 3">CBS 121828</strain>
    </source>
</reference>
<evidence type="ECO:0000313" key="2">
    <source>
        <dbReference type="EMBL" id="KIV79704.1"/>
    </source>
</evidence>
<proteinExistence type="predicted"/>
<dbReference type="Proteomes" id="UP000053599">
    <property type="component" value="Unassembled WGS sequence"/>
</dbReference>
<protein>
    <submittedName>
        <fullName evidence="2">Uncharacterized protein</fullName>
    </submittedName>
</protein>
<organism evidence="2 3">
    <name type="scientific">Exophiala sideris</name>
    <dbReference type="NCBI Taxonomy" id="1016849"/>
    <lineage>
        <taxon>Eukaryota</taxon>
        <taxon>Fungi</taxon>
        <taxon>Dikarya</taxon>
        <taxon>Ascomycota</taxon>
        <taxon>Pezizomycotina</taxon>
        <taxon>Eurotiomycetes</taxon>
        <taxon>Chaetothyriomycetidae</taxon>
        <taxon>Chaetothyriales</taxon>
        <taxon>Herpotrichiellaceae</taxon>
        <taxon>Exophiala</taxon>
    </lineage>
</organism>
<dbReference type="OrthoDB" id="4155281at2759"/>